<dbReference type="Proteomes" id="UP001601976">
    <property type="component" value="Unassembled WGS sequence"/>
</dbReference>
<evidence type="ECO:0000256" key="2">
    <source>
        <dbReference type="ARBA" id="ARBA00022475"/>
    </source>
</evidence>
<dbReference type="InterPro" id="IPR050297">
    <property type="entry name" value="LipidA_mod_glycosyltrf_83"/>
</dbReference>
<keyword evidence="10" id="KW-1185">Reference proteome</keyword>
<keyword evidence="5 8" id="KW-0812">Transmembrane</keyword>
<feature type="transmembrane region" description="Helical" evidence="8">
    <location>
        <begin position="58"/>
        <end position="78"/>
    </location>
</feature>
<reference evidence="9 10" key="1">
    <citation type="submission" date="2024-10" db="EMBL/GenBank/DDBJ databases">
        <title>The Natural Products Discovery Center: Release of the First 8490 Sequenced Strains for Exploring Actinobacteria Biosynthetic Diversity.</title>
        <authorList>
            <person name="Kalkreuter E."/>
            <person name="Kautsar S.A."/>
            <person name="Yang D."/>
            <person name="Bader C.D."/>
            <person name="Teijaro C.N."/>
            <person name="Fluegel L."/>
            <person name="Davis C.M."/>
            <person name="Simpson J.R."/>
            <person name="Lauterbach L."/>
            <person name="Steele A.D."/>
            <person name="Gui C."/>
            <person name="Meng S."/>
            <person name="Li G."/>
            <person name="Viehrig K."/>
            <person name="Ye F."/>
            <person name="Su P."/>
            <person name="Kiefer A.F."/>
            <person name="Nichols A."/>
            <person name="Cepeda A.J."/>
            <person name="Yan W."/>
            <person name="Fan B."/>
            <person name="Jiang Y."/>
            <person name="Adhikari A."/>
            <person name="Zheng C.-J."/>
            <person name="Schuster L."/>
            <person name="Cowan T.M."/>
            <person name="Smanski M.J."/>
            <person name="Chevrette M.G."/>
            <person name="De Carvalho L.P.S."/>
            <person name="Shen B."/>
        </authorList>
    </citation>
    <scope>NUCLEOTIDE SEQUENCE [LARGE SCALE GENOMIC DNA]</scope>
    <source>
        <strain evidence="9 10">NPDC003029</strain>
    </source>
</reference>
<evidence type="ECO:0000256" key="3">
    <source>
        <dbReference type="ARBA" id="ARBA00022676"/>
    </source>
</evidence>
<name>A0ABW6RL04_9ACTN</name>
<keyword evidence="2" id="KW-1003">Cell membrane</keyword>
<feature type="transmembrane region" description="Helical" evidence="8">
    <location>
        <begin position="364"/>
        <end position="387"/>
    </location>
</feature>
<feature type="transmembrane region" description="Helical" evidence="8">
    <location>
        <begin position="430"/>
        <end position="450"/>
    </location>
</feature>
<dbReference type="EMBL" id="JBIAPK010000006">
    <property type="protein sequence ID" value="MFF3341239.1"/>
    <property type="molecule type" value="Genomic_DNA"/>
</dbReference>
<comment type="caution">
    <text evidence="9">The sequence shown here is derived from an EMBL/GenBank/DDBJ whole genome shotgun (WGS) entry which is preliminary data.</text>
</comment>
<evidence type="ECO:0000256" key="4">
    <source>
        <dbReference type="ARBA" id="ARBA00022679"/>
    </source>
</evidence>
<keyword evidence="4 9" id="KW-0808">Transferase</keyword>
<dbReference type="GO" id="GO:0016757">
    <property type="term" value="F:glycosyltransferase activity"/>
    <property type="evidence" value="ECO:0007669"/>
    <property type="project" value="UniProtKB-KW"/>
</dbReference>
<feature type="transmembrane region" description="Helical" evidence="8">
    <location>
        <begin position="194"/>
        <end position="214"/>
    </location>
</feature>
<dbReference type="EC" id="2.4.-.-" evidence="9"/>
<accession>A0ABW6RL04</accession>
<feature type="transmembrane region" description="Helical" evidence="8">
    <location>
        <begin position="393"/>
        <end position="409"/>
    </location>
</feature>
<evidence type="ECO:0000313" key="10">
    <source>
        <dbReference type="Proteomes" id="UP001601976"/>
    </source>
</evidence>
<evidence type="ECO:0000256" key="5">
    <source>
        <dbReference type="ARBA" id="ARBA00022692"/>
    </source>
</evidence>
<dbReference type="PANTHER" id="PTHR33908">
    <property type="entry name" value="MANNOSYLTRANSFERASE YKCB-RELATED"/>
    <property type="match status" value="1"/>
</dbReference>
<evidence type="ECO:0000256" key="7">
    <source>
        <dbReference type="ARBA" id="ARBA00023136"/>
    </source>
</evidence>
<proteinExistence type="predicted"/>
<comment type="subcellular location">
    <subcellularLocation>
        <location evidence="1">Cell membrane</location>
        <topology evidence="1">Multi-pass membrane protein</topology>
    </subcellularLocation>
</comment>
<organism evidence="9 10">
    <name type="scientific">Streptomyces flavidovirens</name>
    <dbReference type="NCBI Taxonomy" id="67298"/>
    <lineage>
        <taxon>Bacteria</taxon>
        <taxon>Bacillati</taxon>
        <taxon>Actinomycetota</taxon>
        <taxon>Actinomycetes</taxon>
        <taxon>Kitasatosporales</taxon>
        <taxon>Streptomycetaceae</taxon>
        <taxon>Streptomyces</taxon>
    </lineage>
</organism>
<feature type="transmembrane region" description="Helical" evidence="8">
    <location>
        <begin position="331"/>
        <end position="352"/>
    </location>
</feature>
<sequence length="561" mass="60253">MASARREPAAPRSTGPAGKWCKLRTAGDRGLRAWAALARDLLPAACTRRRSLSGTTPARRWVALTALFTLALTLRLIAIDRSYDIHVDECYYVSISRSVAAGDGPAFQGDYFALHPPALFAVMAVVLRLSGDTGDPAGLLTAVLSVRPVSACIGAVTVVAVTALLHRAVHAPIAWTAGLLLTMDPFLNRFDSRAFLESQAMAATVLGLLVLARLPATARRRAVTGAAAGGLFAVAVTTKDWYALLSFVPVTLLAVAGGRPARGMRLTAAAVTAAGYGLYVGVTAATGAWDAWRQQKLDGLARALGVNQLTGFNSPHNTTDLHERLVARADLFAVSYSLILLGACATFWLLWFRHRQPARYAGSPARSVITACAGCTFTALPYTVFFGTLEEQMFYPPLVAGVLALALTADAARPWDGRKCPGRRTPRRQVAALPLLFVALALVMDARVWAEVHTRRDDAHRRLVDWVTAHVPPHQVVAATDDTVPLVLPRARSQKWSVPAHEGGRRAHYVVVSRQLVEQGYTLIDPASYATLSRRAALVHREPGPTAGALEVYDVRSLMGS</sequence>
<dbReference type="RefSeq" id="WP_387896446.1">
    <property type="nucleotide sequence ID" value="NZ_JBIAPK010000006.1"/>
</dbReference>
<evidence type="ECO:0000256" key="6">
    <source>
        <dbReference type="ARBA" id="ARBA00022989"/>
    </source>
</evidence>
<evidence type="ECO:0000256" key="8">
    <source>
        <dbReference type="SAM" id="Phobius"/>
    </source>
</evidence>
<keyword evidence="6 8" id="KW-1133">Transmembrane helix</keyword>
<evidence type="ECO:0000256" key="1">
    <source>
        <dbReference type="ARBA" id="ARBA00004651"/>
    </source>
</evidence>
<feature type="transmembrane region" description="Helical" evidence="8">
    <location>
        <begin position="111"/>
        <end position="130"/>
    </location>
</feature>
<keyword evidence="7 8" id="KW-0472">Membrane</keyword>
<gene>
    <name evidence="9" type="ORF">ACFYWW_21260</name>
</gene>
<evidence type="ECO:0000313" key="9">
    <source>
        <dbReference type="EMBL" id="MFF3341239.1"/>
    </source>
</evidence>
<feature type="transmembrane region" description="Helical" evidence="8">
    <location>
        <begin position="137"/>
        <end position="163"/>
    </location>
</feature>
<protein>
    <submittedName>
        <fullName evidence="9">ArnT family glycosyltransferase</fullName>
        <ecNumber evidence="9">2.4.-.-</ecNumber>
    </submittedName>
</protein>
<dbReference type="PANTHER" id="PTHR33908:SF11">
    <property type="entry name" value="MEMBRANE PROTEIN"/>
    <property type="match status" value="1"/>
</dbReference>
<feature type="transmembrane region" description="Helical" evidence="8">
    <location>
        <begin position="266"/>
        <end position="289"/>
    </location>
</feature>
<keyword evidence="3 9" id="KW-0328">Glycosyltransferase</keyword>